<dbReference type="InterPro" id="IPR005814">
    <property type="entry name" value="Aminotrans_3"/>
</dbReference>
<evidence type="ECO:0008006" key="5">
    <source>
        <dbReference type="Google" id="ProtNLM"/>
    </source>
</evidence>
<dbReference type="PANTHER" id="PTHR43094">
    <property type="entry name" value="AMINOTRANSFERASE"/>
    <property type="match status" value="1"/>
</dbReference>
<evidence type="ECO:0000313" key="4">
    <source>
        <dbReference type="Proteomes" id="UP001196530"/>
    </source>
</evidence>
<protein>
    <recommendedName>
        <fullName evidence="5">Aminotransferase</fullName>
    </recommendedName>
</protein>
<name>A0AAN6DBH3_PICAN</name>
<organism evidence="3 4">
    <name type="scientific">Pichia angusta</name>
    <name type="common">Yeast</name>
    <name type="synonym">Hansenula polymorpha</name>
    <dbReference type="NCBI Taxonomy" id="870730"/>
    <lineage>
        <taxon>Eukaryota</taxon>
        <taxon>Fungi</taxon>
        <taxon>Dikarya</taxon>
        <taxon>Ascomycota</taxon>
        <taxon>Saccharomycotina</taxon>
        <taxon>Pichiomycetes</taxon>
        <taxon>Pichiales</taxon>
        <taxon>Pichiaceae</taxon>
        <taxon>Ogataea</taxon>
    </lineage>
</organism>
<sequence>MKWRSCQLVCSGPGWHEEYQADRRRASDERAGLQSGRVWIVDSFEGSSLATLRRSCYQIKPKINNIWSCMQGGLYWPYLAGQQYKRAKGSWLLFNMTVDKNHHYLFQAKVSDRQLECIGTAKDGQWLVLQDPKTGEKKEIYDAVSGAAVCSLKHGDNEILSQMNDFAKQSAYTFCVAFSNTAAEDLAEFMCSKSEGCFSSAMFVCSGSEANEQAMRYAVQYHIEKGDKERYKFISRTSAYHGYLVGALSIGDNPMKPLLKKMLLSDDQVPKISRLMPYRDMKPGMSEEEYCKMLLDNLEQTFVDNGPEKVAGVFMETVSGSSIGNSVPPKGYLDGARAICEKYGALLILDEVMCGLGRCGYPFTFMDPEYGLSTGGPDLLTFGKTVGAGIVPLSGVMVAPKVVNAIKEGSGTVMGYQTYHSHYLNCTVGLAVQKKIYRDNLIENVREVGAYTKAALQAALKDCKVAGDVRGAGNFISVELVKDRATKESFPFENNMAKVLQEKTFARSAHFMCINGCNGYEYVDGKLVQHGTHITMAPAFGYSREDADFIVQVLADTLFEIEREYL</sequence>
<dbReference type="Gene3D" id="3.90.1150.10">
    <property type="entry name" value="Aspartate Aminotransferase, domain 1"/>
    <property type="match status" value="1"/>
</dbReference>
<dbReference type="AlphaFoldDB" id="A0AAN6DBH3"/>
<evidence type="ECO:0000256" key="2">
    <source>
        <dbReference type="ARBA" id="ARBA00022898"/>
    </source>
</evidence>
<comment type="caution">
    <text evidence="3">The sequence shown here is derived from an EMBL/GenBank/DDBJ whole genome shotgun (WGS) entry which is preliminary data.</text>
</comment>
<dbReference type="GO" id="GO:0008483">
    <property type="term" value="F:transaminase activity"/>
    <property type="evidence" value="ECO:0007669"/>
    <property type="project" value="InterPro"/>
</dbReference>
<dbReference type="Pfam" id="PF00202">
    <property type="entry name" value="Aminotran_3"/>
    <property type="match status" value="1"/>
</dbReference>
<accession>A0AAN6DBH3</accession>
<dbReference type="Proteomes" id="UP001196530">
    <property type="component" value="Unassembled WGS sequence"/>
</dbReference>
<dbReference type="GeneID" id="66128818"/>
<dbReference type="InterPro" id="IPR015422">
    <property type="entry name" value="PyrdxlP-dep_Trfase_small"/>
</dbReference>
<gene>
    <name evidence="3" type="ORF">KL928_004767</name>
</gene>
<dbReference type="InterPro" id="IPR015424">
    <property type="entry name" value="PyrdxlP-dep_Trfase"/>
</dbReference>
<keyword evidence="2" id="KW-0663">Pyridoxal phosphate</keyword>
<dbReference type="InterPro" id="IPR015421">
    <property type="entry name" value="PyrdxlP-dep_Trfase_major"/>
</dbReference>
<dbReference type="EMBL" id="JAHLUX010000011">
    <property type="protein sequence ID" value="KAG7816211.1"/>
    <property type="molecule type" value="Genomic_DNA"/>
</dbReference>
<reference evidence="3" key="1">
    <citation type="journal article" date="2021" name="G3 (Bethesda)">
        <title>Genomic diversity, chromosomal rearrangements, and interspecies hybridization in the ogataea polymorpha species complex.</title>
        <authorList>
            <person name="Hanson S.J."/>
            <person name="Cinneide E.O."/>
            <person name="Salzberg L.I."/>
            <person name="Wolfe K.H."/>
            <person name="McGowan J."/>
            <person name="Fitzpatrick D.A."/>
            <person name="Matlin K."/>
        </authorList>
    </citation>
    <scope>NUCLEOTIDE SEQUENCE</scope>
    <source>
        <strain evidence="3">61-244</strain>
    </source>
</reference>
<dbReference type="PANTHER" id="PTHR43094:SF1">
    <property type="entry name" value="AMINOTRANSFERASE CLASS-III"/>
    <property type="match status" value="1"/>
</dbReference>
<dbReference type="RefSeq" id="XP_043057762.1">
    <property type="nucleotide sequence ID" value="XM_043205501.1"/>
</dbReference>
<dbReference type="SUPFAM" id="SSF53383">
    <property type="entry name" value="PLP-dependent transferases"/>
    <property type="match status" value="1"/>
</dbReference>
<evidence type="ECO:0000256" key="1">
    <source>
        <dbReference type="ARBA" id="ARBA00008954"/>
    </source>
</evidence>
<evidence type="ECO:0000313" key="3">
    <source>
        <dbReference type="EMBL" id="KAG7816211.1"/>
    </source>
</evidence>
<dbReference type="Gene3D" id="3.40.640.10">
    <property type="entry name" value="Type I PLP-dependent aspartate aminotransferase-like (Major domain)"/>
    <property type="match status" value="1"/>
</dbReference>
<dbReference type="GO" id="GO:0005829">
    <property type="term" value="C:cytosol"/>
    <property type="evidence" value="ECO:0007669"/>
    <property type="project" value="TreeGrafter"/>
</dbReference>
<comment type="similarity">
    <text evidence="1">Belongs to the class-III pyridoxal-phosphate-dependent aminotransferase family.</text>
</comment>
<dbReference type="GO" id="GO:0030170">
    <property type="term" value="F:pyridoxal phosphate binding"/>
    <property type="evidence" value="ECO:0007669"/>
    <property type="project" value="InterPro"/>
</dbReference>
<proteinExistence type="inferred from homology"/>